<dbReference type="AlphaFoldDB" id="A0A816NDH0"/>
<keyword evidence="3" id="KW-0934">Plastid</keyword>
<dbReference type="Pfam" id="PF04755">
    <property type="entry name" value="PAP_fibrillin"/>
    <property type="match status" value="1"/>
</dbReference>
<keyword evidence="4" id="KW-0809">Transit peptide</keyword>
<accession>A0A816NDH0</accession>
<evidence type="ECO:0000256" key="4">
    <source>
        <dbReference type="ARBA" id="ARBA00022946"/>
    </source>
</evidence>
<gene>
    <name evidence="6" type="ORF">DARMORV10_A09P00790.1</name>
</gene>
<protein>
    <submittedName>
        <fullName evidence="6">(rape) hypothetical protein</fullName>
    </submittedName>
</protein>
<reference evidence="6" key="1">
    <citation type="submission" date="2021-01" db="EMBL/GenBank/DDBJ databases">
        <authorList>
            <consortium name="Genoscope - CEA"/>
            <person name="William W."/>
        </authorList>
    </citation>
    <scope>NUCLEOTIDE SEQUENCE</scope>
</reference>
<proteinExistence type="inferred from homology"/>
<dbReference type="Proteomes" id="UP001295469">
    <property type="component" value="Chromosome A09"/>
</dbReference>
<evidence type="ECO:0000256" key="1">
    <source>
        <dbReference type="ARBA" id="ARBA00004229"/>
    </source>
</evidence>
<dbReference type="InterPro" id="IPR006843">
    <property type="entry name" value="PAP/fibrillin_dom"/>
</dbReference>
<evidence type="ECO:0000313" key="6">
    <source>
        <dbReference type="EMBL" id="CAF2034458.1"/>
    </source>
</evidence>
<evidence type="ECO:0000259" key="5">
    <source>
        <dbReference type="Pfam" id="PF04755"/>
    </source>
</evidence>
<evidence type="ECO:0000256" key="2">
    <source>
        <dbReference type="ARBA" id="ARBA00005845"/>
    </source>
</evidence>
<dbReference type="GO" id="GO:0009507">
    <property type="term" value="C:chloroplast"/>
    <property type="evidence" value="ECO:0007669"/>
    <property type="project" value="UniProtKB-SubCell"/>
</dbReference>
<evidence type="ECO:0000256" key="3">
    <source>
        <dbReference type="ARBA" id="ARBA00022640"/>
    </source>
</evidence>
<comment type="subcellular location">
    <subcellularLocation>
        <location evidence="1">Plastid</location>
        <location evidence="1">Chloroplast</location>
    </subcellularLocation>
</comment>
<sequence>MALALLASPPPPLGGVRRSFGTRCSLFAAQRAKRNLMDLISDQDRGLRTQKDAVKRDAIVNAIEAMAVIGGSSVTTGDSLSATWRLLWTTEKEQLFIIEGGVVRHARWRGTAGDRCEERDAQQRHHFPARRRFLCTLRYRHLFPAESQFQIH</sequence>
<organism evidence="6">
    <name type="scientific">Brassica napus</name>
    <name type="common">Rape</name>
    <dbReference type="NCBI Taxonomy" id="3708"/>
    <lineage>
        <taxon>Eukaryota</taxon>
        <taxon>Viridiplantae</taxon>
        <taxon>Streptophyta</taxon>
        <taxon>Embryophyta</taxon>
        <taxon>Tracheophyta</taxon>
        <taxon>Spermatophyta</taxon>
        <taxon>Magnoliopsida</taxon>
        <taxon>eudicotyledons</taxon>
        <taxon>Gunneridae</taxon>
        <taxon>Pentapetalae</taxon>
        <taxon>rosids</taxon>
        <taxon>malvids</taxon>
        <taxon>Brassicales</taxon>
        <taxon>Brassicaceae</taxon>
        <taxon>Brassiceae</taxon>
        <taxon>Brassica</taxon>
    </lineage>
</organism>
<feature type="domain" description="Plastid lipid-associated protein/fibrillin conserved" evidence="5">
    <location>
        <begin position="30"/>
        <end position="99"/>
    </location>
</feature>
<name>A0A816NDH0_BRANA</name>
<dbReference type="EMBL" id="HG994363">
    <property type="protein sequence ID" value="CAF2034458.1"/>
    <property type="molecule type" value="Genomic_DNA"/>
</dbReference>
<comment type="similarity">
    <text evidence="2">Belongs to the PAP/fibrillin family.</text>
</comment>